<dbReference type="PANTHER" id="PTHR12705">
    <property type="entry name" value="ORIGIN RECOGNITION COMPLEX SUBUNIT 5"/>
    <property type="match status" value="1"/>
</dbReference>
<comment type="similarity">
    <text evidence="2">Belongs to the ORC5 family.</text>
</comment>
<dbReference type="Proteomes" id="UP001590950">
    <property type="component" value="Unassembled WGS sequence"/>
</dbReference>
<dbReference type="Pfam" id="PF13191">
    <property type="entry name" value="AAA_16"/>
    <property type="match status" value="1"/>
</dbReference>
<dbReference type="InterPro" id="IPR041664">
    <property type="entry name" value="AAA_16"/>
</dbReference>
<proteinExistence type="inferred from homology"/>
<dbReference type="SUPFAM" id="SSF52540">
    <property type="entry name" value="P-loop containing nucleoside triphosphate hydrolases"/>
    <property type="match status" value="1"/>
</dbReference>
<dbReference type="InterPro" id="IPR027417">
    <property type="entry name" value="P-loop_NTPase"/>
</dbReference>
<feature type="domain" description="ORC5 lid" evidence="9">
    <location>
        <begin position="226"/>
        <end position="285"/>
    </location>
</feature>
<dbReference type="InterPro" id="IPR048866">
    <property type="entry name" value="ORC5_lid"/>
</dbReference>
<evidence type="ECO:0000256" key="5">
    <source>
        <dbReference type="ARBA" id="ARBA00022840"/>
    </source>
</evidence>
<feature type="domain" description="Origin recognition complex subunit 5 C-terminal" evidence="8">
    <location>
        <begin position="313"/>
        <end position="454"/>
    </location>
</feature>
<keyword evidence="6" id="KW-0539">Nucleus</keyword>
<evidence type="ECO:0000313" key="10">
    <source>
        <dbReference type="EMBL" id="KAL2041811.1"/>
    </source>
</evidence>
<evidence type="ECO:0000256" key="1">
    <source>
        <dbReference type="ARBA" id="ARBA00004123"/>
    </source>
</evidence>
<organism evidence="10 11">
    <name type="scientific">Stereocaulon virgatum</name>
    <dbReference type="NCBI Taxonomy" id="373712"/>
    <lineage>
        <taxon>Eukaryota</taxon>
        <taxon>Fungi</taxon>
        <taxon>Dikarya</taxon>
        <taxon>Ascomycota</taxon>
        <taxon>Pezizomycotina</taxon>
        <taxon>Lecanoromycetes</taxon>
        <taxon>OSLEUM clade</taxon>
        <taxon>Lecanoromycetidae</taxon>
        <taxon>Lecanorales</taxon>
        <taxon>Lecanorineae</taxon>
        <taxon>Stereocaulaceae</taxon>
        <taxon>Stereocaulon</taxon>
    </lineage>
</organism>
<evidence type="ECO:0000256" key="3">
    <source>
        <dbReference type="ARBA" id="ARBA00022705"/>
    </source>
</evidence>
<reference evidence="10 11" key="1">
    <citation type="submission" date="2024-09" db="EMBL/GenBank/DDBJ databases">
        <title>Rethinking Asexuality: The Enigmatic Case of Functional Sexual Genes in Lepraria (Stereocaulaceae).</title>
        <authorList>
            <person name="Doellman M."/>
            <person name="Sun Y."/>
            <person name="Barcenas-Pena A."/>
            <person name="Lumbsch H.T."/>
            <person name="Grewe F."/>
        </authorList>
    </citation>
    <scope>NUCLEOTIDE SEQUENCE [LARGE SCALE GENOMIC DNA]</scope>
    <source>
        <strain evidence="10 11">Mercado 3170</strain>
    </source>
</reference>
<dbReference type="InterPro" id="IPR020796">
    <property type="entry name" value="ORC5"/>
</dbReference>
<dbReference type="EMBL" id="JBEFKJ010000016">
    <property type="protein sequence ID" value="KAL2041811.1"/>
    <property type="molecule type" value="Genomic_DNA"/>
</dbReference>
<feature type="domain" description="Orc1-like AAA ATPase" evidence="7">
    <location>
        <begin position="16"/>
        <end position="161"/>
    </location>
</feature>
<evidence type="ECO:0000259" key="8">
    <source>
        <dbReference type="Pfam" id="PF14630"/>
    </source>
</evidence>
<dbReference type="PANTHER" id="PTHR12705:SF0">
    <property type="entry name" value="ORIGIN RECOGNITION COMPLEX SUBUNIT 5"/>
    <property type="match status" value="1"/>
</dbReference>
<dbReference type="Gene3D" id="1.10.8.60">
    <property type="match status" value="1"/>
</dbReference>
<evidence type="ECO:0008006" key="12">
    <source>
        <dbReference type="Google" id="ProtNLM"/>
    </source>
</evidence>
<keyword evidence="4" id="KW-0547">Nucleotide-binding</keyword>
<protein>
    <recommendedName>
        <fullName evidence="12">Orc1-like AAA ATPase domain-containing protein</fullName>
    </recommendedName>
</protein>
<evidence type="ECO:0000256" key="4">
    <source>
        <dbReference type="ARBA" id="ARBA00022741"/>
    </source>
</evidence>
<evidence type="ECO:0000259" key="9">
    <source>
        <dbReference type="Pfam" id="PF21639"/>
    </source>
</evidence>
<evidence type="ECO:0000256" key="6">
    <source>
        <dbReference type="ARBA" id="ARBA00023242"/>
    </source>
</evidence>
<evidence type="ECO:0000259" key="7">
    <source>
        <dbReference type="Pfam" id="PF13191"/>
    </source>
</evidence>
<dbReference type="InterPro" id="IPR047088">
    <property type="entry name" value="ORC5_C"/>
</dbReference>
<keyword evidence="5" id="KW-0067">ATP-binding</keyword>
<evidence type="ECO:0000313" key="11">
    <source>
        <dbReference type="Proteomes" id="UP001590950"/>
    </source>
</evidence>
<keyword evidence="11" id="KW-1185">Reference proteome</keyword>
<evidence type="ECO:0000256" key="2">
    <source>
        <dbReference type="ARBA" id="ARBA00006269"/>
    </source>
</evidence>
<keyword evidence="3" id="KW-0235">DNA replication</keyword>
<dbReference type="Gene3D" id="3.40.50.300">
    <property type="entry name" value="P-loop containing nucleotide triphosphate hydrolases"/>
    <property type="match status" value="1"/>
</dbReference>
<dbReference type="Pfam" id="PF14630">
    <property type="entry name" value="ORC5_C"/>
    <property type="match status" value="1"/>
</dbReference>
<sequence length="456" mass="50326">MDSHVPDDLINSIDDRFPCRETQLRQLAALLRPPQPNISTILVHGVEATGKSELVKAVVKVIGTGFTIVRSQECITQRHLLERAVANTKEALTWQVDEAHVGAVQERCESISAFVVVLQRLLAGKQKFIMIFDGIDNQRNAAPTLLPAIVRLGEVLPNLTTILVVRSLQPHLLHKPGIPHIHFPPYTRAETLSILSQSPLLIHAPLSPEFDSSQDTANNEDSAWLWARFTAAVWDSFGQSVARDIVSFRVVCSGLWGPFIQPILDGHYGAREFSKLLIKGRGLLQSETALVDSILPIAPAAPNVKASKPSHILPYYPAHLLIAAYLASHNPPKHDITLFSKTSISKRRKRGGGTALTPQRPSKYRKISRKLLGPQPFPLERLFAIFHAILPHRYSSGGADIMCHLATLVGLRLVVKSGGTGDILEGSTKWRANVGWEMVRDMARGVAFDVESYLME</sequence>
<name>A0ABR4AA98_9LECA</name>
<gene>
    <name evidence="10" type="ORF">N7G274_005595</name>
</gene>
<accession>A0ABR4AA98</accession>
<comment type="subcellular location">
    <subcellularLocation>
        <location evidence="1">Nucleus</location>
    </subcellularLocation>
</comment>
<comment type="caution">
    <text evidence="10">The sequence shown here is derived from an EMBL/GenBank/DDBJ whole genome shotgun (WGS) entry which is preliminary data.</text>
</comment>
<dbReference type="Pfam" id="PF21639">
    <property type="entry name" value="ORC5_lid"/>
    <property type="match status" value="1"/>
</dbReference>